<protein>
    <submittedName>
        <fullName evidence="1">Uncharacterized protein</fullName>
    </submittedName>
</protein>
<dbReference type="RefSeq" id="WP_344189279.1">
    <property type="nucleotide sequence ID" value="NZ_BAAAND010000003.1"/>
</dbReference>
<evidence type="ECO:0000313" key="1">
    <source>
        <dbReference type="EMBL" id="GAA1576150.1"/>
    </source>
</evidence>
<name>A0ABP4PDX0_9ACTN</name>
<gene>
    <name evidence="1" type="ORF">GCM10009742_19570</name>
</gene>
<dbReference type="Proteomes" id="UP001500190">
    <property type="component" value="Unassembled WGS sequence"/>
</dbReference>
<evidence type="ECO:0000313" key="2">
    <source>
        <dbReference type="Proteomes" id="UP001500190"/>
    </source>
</evidence>
<sequence length="223" mass="24308">MKEVAATIDDPADKRAAKHDIADVEDILDEELNGSPISVAMTRILSEAGRNEGTPEARIAPRWSRHDRHRQHHLGNPSEEASILGLNESLYMLMRTERGGRAVDYEAFRAEYKAVFDVLDAKTLPDWLPAAIARLKELAASIEDPGDRRTAEFDIADIESIVGEDSTGEPSSPAMMAAMRVYSDAVANHGTPAERIARLEVGMAEIGRIADSAPPTERAPILG</sequence>
<dbReference type="EMBL" id="BAAAND010000003">
    <property type="protein sequence ID" value="GAA1576150.1"/>
    <property type="molecule type" value="Genomic_DNA"/>
</dbReference>
<reference evidence="2" key="1">
    <citation type="journal article" date="2019" name="Int. J. Syst. Evol. Microbiol.">
        <title>The Global Catalogue of Microorganisms (GCM) 10K type strain sequencing project: providing services to taxonomists for standard genome sequencing and annotation.</title>
        <authorList>
            <consortium name="The Broad Institute Genomics Platform"/>
            <consortium name="The Broad Institute Genome Sequencing Center for Infectious Disease"/>
            <person name="Wu L."/>
            <person name="Ma J."/>
        </authorList>
    </citation>
    <scope>NUCLEOTIDE SEQUENCE [LARGE SCALE GENOMIC DNA]</scope>
    <source>
        <strain evidence="2">JCM 14304</strain>
    </source>
</reference>
<keyword evidence="2" id="KW-1185">Reference proteome</keyword>
<proteinExistence type="predicted"/>
<comment type="caution">
    <text evidence="1">The sequence shown here is derived from an EMBL/GenBank/DDBJ whole genome shotgun (WGS) entry which is preliminary data.</text>
</comment>
<organism evidence="1 2">
    <name type="scientific">Kribbella karoonensis</name>
    <dbReference type="NCBI Taxonomy" id="324851"/>
    <lineage>
        <taxon>Bacteria</taxon>
        <taxon>Bacillati</taxon>
        <taxon>Actinomycetota</taxon>
        <taxon>Actinomycetes</taxon>
        <taxon>Propionibacteriales</taxon>
        <taxon>Kribbellaceae</taxon>
        <taxon>Kribbella</taxon>
    </lineage>
</organism>
<accession>A0ABP4PDX0</accession>